<feature type="region of interest" description="Disordered" evidence="1">
    <location>
        <begin position="600"/>
        <end position="640"/>
    </location>
</feature>
<dbReference type="GeneID" id="18809732"/>
<gene>
    <name evidence="2" type="ORF">SERLADRAFT_359977</name>
</gene>
<accession>F8NN95</accession>
<feature type="compositionally biased region" description="Polar residues" evidence="1">
    <location>
        <begin position="608"/>
        <end position="623"/>
    </location>
</feature>
<sequence>MASNPSAKFMCLYASLPPDVQSSLVERQLVPLLDLVSKDKSKKIVASASRHHKKFSQLPSLDLKAKRAEINGLLDELNRDSKRSFVKERSNVEELLMETIDSLLDWLNNIWQVVYEFRTNYSLAHTCLLFASDVLENIANARTGCKCSFMHLFVPVVLKKMSGKNVKSWAFTGAHHIDEVLLWIWRDLFVTLLAYGSKQQKKAIPGMLNDIQNIMGWKSLERILYGGKKRGRVFLPPDSDGYCEEMDDVYSEDMIDGDGDDDDWDVDTDDDDSSDCSDDHCLCGFHSIHWSKYIKDQRIRLRDLVHDALVAVFKVTPSAALYSSLGTICADEDAMEELTSQILVGIATHSSENFAAALNIFSIQEDSEKIVSLLNSHSQLLRPRDAPSLQLATLSIANDPSFQLYALQVLEKELLDSCRTIRAALISGFCRMESEKNKSELMDILALQYNSLPRKSRVEHWVEAVITPPSSTPHPMALAAMMMGLPLPAALDDEDGDTFSYLDIDREDPDLDDLRDEFRPKMKERLEGWIETGRSIKGGPAVLLTAYKNIVELIPCIQASDIVDEMLGRLSDKPSKLYVCDALESLNKFCKQQKKRMVVNVKGKRSNKSTASASASRGNTLDESSSSPPPLRLGGMDDVD</sequence>
<evidence type="ECO:0000313" key="2">
    <source>
        <dbReference type="EMBL" id="EGO27045.1"/>
    </source>
</evidence>
<organism>
    <name type="scientific">Serpula lacrymans var. lacrymans (strain S7.9)</name>
    <name type="common">Dry rot fungus</name>
    <dbReference type="NCBI Taxonomy" id="578457"/>
    <lineage>
        <taxon>Eukaryota</taxon>
        <taxon>Fungi</taxon>
        <taxon>Dikarya</taxon>
        <taxon>Basidiomycota</taxon>
        <taxon>Agaricomycotina</taxon>
        <taxon>Agaricomycetes</taxon>
        <taxon>Agaricomycetidae</taxon>
        <taxon>Boletales</taxon>
        <taxon>Coniophorineae</taxon>
        <taxon>Serpulaceae</taxon>
        <taxon>Serpula</taxon>
    </lineage>
</organism>
<dbReference type="AlphaFoldDB" id="F8NN95"/>
<reference evidence="2" key="1">
    <citation type="submission" date="2011-04" db="EMBL/GenBank/DDBJ databases">
        <title>Evolution of plant cell wall degrading machinery underlies the functional diversity of forest fungi.</title>
        <authorList>
            <consortium name="US DOE Joint Genome Institute (JGI-PGF)"/>
            <person name="Eastwood D.C."/>
            <person name="Floudas D."/>
            <person name="Binder M."/>
            <person name="Majcherczyk A."/>
            <person name="Schneider P."/>
            <person name="Aerts A."/>
            <person name="Asiegbu F.O."/>
            <person name="Baker S.E."/>
            <person name="Barry K."/>
            <person name="Bendiksby M."/>
            <person name="Blumentritt M."/>
            <person name="Coutinho P.M."/>
            <person name="Cullen D."/>
            <person name="Cullen D."/>
            <person name="Gathman A."/>
            <person name="Goodell B."/>
            <person name="Henrissat B."/>
            <person name="Ihrmark K."/>
            <person name="Kauserud H."/>
            <person name="Kohler A."/>
            <person name="LaButti K."/>
            <person name="Lapidus A."/>
            <person name="Lavin J.L."/>
            <person name="Lee Y.-H."/>
            <person name="Lindquist E."/>
            <person name="Lilly W."/>
            <person name="Lucas S."/>
            <person name="Morin E."/>
            <person name="Murat C."/>
            <person name="Oguiza J.A."/>
            <person name="Park J."/>
            <person name="Pisabarro A.G."/>
            <person name="Riley R."/>
            <person name="Rosling A."/>
            <person name="Salamov A."/>
            <person name="Schmidt O."/>
            <person name="Schmutz J."/>
            <person name="Skrede I."/>
            <person name="Stenlid J."/>
            <person name="Wiebenga A."/>
            <person name="Xie X."/>
            <person name="Kues U."/>
            <person name="Hibbett D.S."/>
            <person name="Hoffmeister D."/>
            <person name="Hogberg N."/>
            <person name="Martin F."/>
            <person name="Grigoriev I.V."/>
            <person name="Watkinson S.C."/>
        </authorList>
    </citation>
    <scope>NUCLEOTIDE SEQUENCE</scope>
    <source>
        <strain evidence="2">S7.9</strain>
    </source>
</reference>
<dbReference type="RefSeq" id="XP_007315136.1">
    <property type="nucleotide sequence ID" value="XM_007315074.1"/>
</dbReference>
<dbReference type="EMBL" id="GL945431">
    <property type="protein sequence ID" value="EGO27045.1"/>
    <property type="molecule type" value="Genomic_DNA"/>
</dbReference>
<name>F8NN95_SERL9</name>
<dbReference type="Proteomes" id="UP000008064">
    <property type="component" value="Unassembled WGS sequence"/>
</dbReference>
<protein>
    <submittedName>
        <fullName evidence="2">Uncharacterized protein</fullName>
    </submittedName>
</protein>
<dbReference type="KEGG" id="sla:SERLADRAFT_359977"/>
<evidence type="ECO:0000256" key="1">
    <source>
        <dbReference type="SAM" id="MobiDB-lite"/>
    </source>
</evidence>
<dbReference type="HOGENOM" id="CLU_017400_0_0_1"/>
<proteinExistence type="predicted"/>
<dbReference type="OrthoDB" id="2742205at2759"/>